<dbReference type="GO" id="GO:0005829">
    <property type="term" value="C:cytosol"/>
    <property type="evidence" value="ECO:0007669"/>
    <property type="project" value="TreeGrafter"/>
</dbReference>
<dbReference type="Gene3D" id="3.40.366.10">
    <property type="entry name" value="Malonyl-Coenzyme A Acyl Carrier Protein, domain 2"/>
    <property type="match status" value="1"/>
</dbReference>
<dbReference type="GO" id="GO:0004314">
    <property type="term" value="F:[acyl-carrier-protein] S-malonyltransferase activity"/>
    <property type="evidence" value="ECO:0007669"/>
    <property type="project" value="UniProtKB-EC"/>
</dbReference>
<dbReference type="InterPro" id="IPR016035">
    <property type="entry name" value="Acyl_Trfase/lysoPLipase"/>
</dbReference>
<dbReference type="RefSeq" id="WP_092983683.1">
    <property type="nucleotide sequence ID" value="NZ_FNFY01000001.1"/>
</dbReference>
<dbReference type="OrthoDB" id="9805460at2"/>
<dbReference type="InterPro" id="IPR050858">
    <property type="entry name" value="Mal-CoA-ACP_Trans/PKS_FabD"/>
</dbReference>
<accession>A0A1G9A7H9</accession>
<dbReference type="InterPro" id="IPR001227">
    <property type="entry name" value="Ac_transferase_dom_sf"/>
</dbReference>
<feature type="active site" evidence="5">
    <location>
        <position position="193"/>
    </location>
</feature>
<dbReference type="PANTHER" id="PTHR42681">
    <property type="entry name" value="MALONYL-COA-ACYL CARRIER PROTEIN TRANSACYLASE, MITOCHONDRIAL"/>
    <property type="match status" value="1"/>
</dbReference>
<dbReference type="SMART" id="SM00827">
    <property type="entry name" value="PKS_AT"/>
    <property type="match status" value="1"/>
</dbReference>
<dbReference type="PANTHER" id="PTHR42681:SF1">
    <property type="entry name" value="MALONYL-COA-ACYL CARRIER PROTEIN TRANSACYLASE, MITOCHONDRIAL"/>
    <property type="match status" value="1"/>
</dbReference>
<sequence>MGEIILFPGQGAQYSGMAKDLYDNNPRAEEVLNEIFNELDFDLKSIMFEEDERLNSTEFTQPALFAHSLAVIAAADIGGDFVLGHSLGELPALVHAGVLSLSDGVKIVQKRGELMAQSEGGKMAAVIGMDYADLTALCESVSDDTVKVSPANINAPDQVVVSGDAEAVDRFSEQAKTLGARRVMPLNVSGAFHSHLMKEAQDEFRTFTEGIEFKDARIPVIQNVSAQPETDGETIKKQLVEQITNPVRFVECIETAAENGVTEGLEAGPKKVLNGLVRKIDKSIKVKNIDTLDQVKEYSDD</sequence>
<comment type="similarity">
    <text evidence="4">Belongs to the fabD family.</text>
</comment>
<dbReference type="InterPro" id="IPR024925">
    <property type="entry name" value="Malonyl_CoA-ACP_transAc"/>
</dbReference>
<gene>
    <name evidence="7" type="ORF">SAMN05216216_101141</name>
</gene>
<feature type="domain" description="Malonyl-CoA:ACP transacylase (MAT)" evidence="6">
    <location>
        <begin position="6"/>
        <end position="294"/>
    </location>
</feature>
<name>A0A1G9A7H9_9BACL</name>
<evidence type="ECO:0000259" key="6">
    <source>
        <dbReference type="SMART" id="SM00827"/>
    </source>
</evidence>
<evidence type="ECO:0000256" key="1">
    <source>
        <dbReference type="ARBA" id="ARBA00022679"/>
    </source>
</evidence>
<keyword evidence="2 4" id="KW-0012">Acyltransferase</keyword>
<dbReference type="InterPro" id="IPR016036">
    <property type="entry name" value="Malonyl_transacylase_ACP-bd"/>
</dbReference>
<dbReference type="InterPro" id="IPR004410">
    <property type="entry name" value="Malonyl_CoA-ACP_transAc_FabD"/>
</dbReference>
<evidence type="ECO:0000256" key="2">
    <source>
        <dbReference type="ARBA" id="ARBA00023315"/>
    </source>
</evidence>
<dbReference type="UniPathway" id="UPA00094"/>
<dbReference type="STRING" id="576118.SAMN05216216_101141"/>
<dbReference type="GO" id="GO:0006633">
    <property type="term" value="P:fatty acid biosynthetic process"/>
    <property type="evidence" value="ECO:0007669"/>
    <property type="project" value="UniProtKB-UniPathway"/>
</dbReference>
<proteinExistence type="inferred from homology"/>
<dbReference type="AlphaFoldDB" id="A0A1G9A7H9"/>
<dbReference type="EMBL" id="FNFY01000001">
    <property type="protein sequence ID" value="SDK23248.1"/>
    <property type="molecule type" value="Genomic_DNA"/>
</dbReference>
<comment type="catalytic activity">
    <reaction evidence="3 4">
        <text>holo-[ACP] + malonyl-CoA = malonyl-[ACP] + CoA</text>
        <dbReference type="Rhea" id="RHEA:41792"/>
        <dbReference type="Rhea" id="RHEA-COMP:9623"/>
        <dbReference type="Rhea" id="RHEA-COMP:9685"/>
        <dbReference type="ChEBI" id="CHEBI:57287"/>
        <dbReference type="ChEBI" id="CHEBI:57384"/>
        <dbReference type="ChEBI" id="CHEBI:64479"/>
        <dbReference type="ChEBI" id="CHEBI:78449"/>
        <dbReference type="EC" id="2.3.1.39"/>
    </reaction>
</comment>
<dbReference type="PIRSF" id="PIRSF000446">
    <property type="entry name" value="Mct"/>
    <property type="match status" value="1"/>
</dbReference>
<dbReference type="SUPFAM" id="SSF52151">
    <property type="entry name" value="FabD/lysophospholipase-like"/>
    <property type="match status" value="1"/>
</dbReference>
<dbReference type="NCBIfam" id="TIGR00128">
    <property type="entry name" value="fabD"/>
    <property type="match status" value="1"/>
</dbReference>
<dbReference type="InterPro" id="IPR014043">
    <property type="entry name" value="Acyl_transferase_dom"/>
</dbReference>
<dbReference type="Gene3D" id="3.30.70.250">
    <property type="entry name" value="Malonyl-CoA ACP transacylase, ACP-binding"/>
    <property type="match status" value="1"/>
</dbReference>
<evidence type="ECO:0000313" key="7">
    <source>
        <dbReference type="EMBL" id="SDK23248.1"/>
    </source>
</evidence>
<dbReference type="SUPFAM" id="SSF55048">
    <property type="entry name" value="Probable ACP-binding domain of malonyl-CoA ACP transacylase"/>
    <property type="match status" value="1"/>
</dbReference>
<keyword evidence="1 4" id="KW-0808">Transferase</keyword>
<dbReference type="Pfam" id="PF00698">
    <property type="entry name" value="Acyl_transf_1"/>
    <property type="match status" value="1"/>
</dbReference>
<dbReference type="FunFam" id="3.30.70.250:FF:000001">
    <property type="entry name" value="Malonyl CoA-acyl carrier protein transacylase"/>
    <property type="match status" value="1"/>
</dbReference>
<dbReference type="Proteomes" id="UP000199008">
    <property type="component" value="Unassembled WGS sequence"/>
</dbReference>
<evidence type="ECO:0000256" key="3">
    <source>
        <dbReference type="ARBA" id="ARBA00048462"/>
    </source>
</evidence>
<evidence type="ECO:0000256" key="5">
    <source>
        <dbReference type="PIRSR" id="PIRSR000446-1"/>
    </source>
</evidence>
<evidence type="ECO:0000256" key="4">
    <source>
        <dbReference type="PIRNR" id="PIRNR000446"/>
    </source>
</evidence>
<feature type="active site" evidence="5">
    <location>
        <position position="86"/>
    </location>
</feature>
<protein>
    <recommendedName>
        <fullName evidence="4">Malonyl CoA-acyl carrier protein transacylase</fullName>
        <ecNumber evidence="4">2.3.1.39</ecNumber>
    </recommendedName>
</protein>
<reference evidence="8" key="1">
    <citation type="submission" date="2016-10" db="EMBL/GenBank/DDBJ databases">
        <authorList>
            <person name="Varghese N."/>
            <person name="Submissions S."/>
        </authorList>
    </citation>
    <scope>NUCLEOTIDE SEQUENCE [LARGE SCALE GENOMIC DNA]</scope>
    <source>
        <strain evidence="8">CGMCC 1.8895</strain>
    </source>
</reference>
<organism evidence="7 8">
    <name type="scientific">Lacicoccus qingdaonensis</name>
    <dbReference type="NCBI Taxonomy" id="576118"/>
    <lineage>
        <taxon>Bacteria</taxon>
        <taxon>Bacillati</taxon>
        <taxon>Bacillota</taxon>
        <taxon>Bacilli</taxon>
        <taxon>Bacillales</taxon>
        <taxon>Salinicoccaceae</taxon>
        <taxon>Lacicoccus</taxon>
    </lineage>
</organism>
<dbReference type="EC" id="2.3.1.39" evidence="4"/>
<keyword evidence="8" id="KW-1185">Reference proteome</keyword>
<evidence type="ECO:0000313" key="8">
    <source>
        <dbReference type="Proteomes" id="UP000199008"/>
    </source>
</evidence>